<sequence>MAKKLLFGIFFMVLYGNSYGQHATSFKAVLNDSVKSIYIQQTLEYRNLSQDTLQEIYLNDWVNAFSDKRTPLARRFYEDYDRDFHFAREEKRGSTEVNSISDQNFKELQWERPLNHPDLIKITPIIPVLPGEKYILNLNYSVKIPSEDFTRFGYSNRGSYQLRYWFLTPGVYNNGWQVYSHKNMNDQYIPKLELDIELTVPTRFAPITSYEVENTEILNGTKTVFLKGSERLETELYLTDNFVFEDIETDSLHVFTNMDDDGLSPVIKSMVVKRIIKFLEENLGSYPHKKILSTREEYAANPIYGLNQLPRFLRPFPEGFNYDLKQFKTLTENYLENTLMLNRREEKWIYDGIQIYLMMEYINENYPDLKVLGSLSEKIGIRWFHAADLEFNDQYPLLYLYMARRNLDQALSTPQDSLIKFNKNLANPYKAGVGFKYLEHFLEDETIPVTIKQFYETYKLRSVTGEDFKALLRKNAGKDITWFFKDYVETNEKIDFKIKRVKKDGDSLRVTLRNKTENGMPVPVYGINDNKIIYKTWVENVNRTATVKIPAERVKTVVVNFEGEVPELNQRNNYRTVGGLMNKPLQFKLFKDVENPRYTQLFFMPEVQYNLYDGLSLGTKLYNGTLLKKNFEFKFAPLYGLNSQTIVGGAGFTHEIFFQDEDLYSLRYGATGSRFSYGYNLFYERFTPYLIMSFRNGIMRNSRKEYISVRNVNVFRDQNPLNPLEVPDYSVFNINYSYSNPGLVEHVAGNVDFQVSEQFSKSSFTLEYRKLLENDRQLNIRFFGGAFLYNDMPDSDYFSFALDRPTDYLYDYNYYGRSETSGIFSQQIIMAEGGFKSMLQPEFANQWISTVNGSITIWKWIFAYGDAGLVKNKYADAKFLYDSGIRLSIINDYFELFLPVYSSEGWEFSGGNYDQKIRFIATLDIRTLVGIFSREWF</sequence>
<keyword evidence="2" id="KW-1185">Reference proteome</keyword>
<dbReference type="Proteomes" id="UP001597468">
    <property type="component" value="Unassembled WGS sequence"/>
</dbReference>
<dbReference type="RefSeq" id="WP_380752731.1">
    <property type="nucleotide sequence ID" value="NZ_JBHULT010000010.1"/>
</dbReference>
<dbReference type="InterPro" id="IPR027268">
    <property type="entry name" value="Peptidase_M4/M1_CTD_sf"/>
</dbReference>
<name>A0ABW5IYK9_9FLAO</name>
<evidence type="ECO:0000313" key="2">
    <source>
        <dbReference type="Proteomes" id="UP001597468"/>
    </source>
</evidence>
<keyword evidence="1" id="KW-0482">Metalloprotease</keyword>
<keyword evidence="1" id="KW-0378">Hydrolase</keyword>
<keyword evidence="1" id="KW-0645">Protease</keyword>
<protein>
    <submittedName>
        <fullName evidence="1">Metalloprotease</fullName>
    </submittedName>
</protein>
<evidence type="ECO:0000313" key="1">
    <source>
        <dbReference type="EMBL" id="MFD2518498.1"/>
    </source>
</evidence>
<dbReference type="SUPFAM" id="SSF55486">
    <property type="entry name" value="Metalloproteases ('zincins'), catalytic domain"/>
    <property type="match status" value="1"/>
</dbReference>
<comment type="caution">
    <text evidence="1">The sequence shown here is derived from an EMBL/GenBank/DDBJ whole genome shotgun (WGS) entry which is preliminary data.</text>
</comment>
<dbReference type="EMBL" id="JBHULT010000010">
    <property type="protein sequence ID" value="MFD2518498.1"/>
    <property type="molecule type" value="Genomic_DNA"/>
</dbReference>
<accession>A0ABW5IYK9</accession>
<reference evidence="2" key="1">
    <citation type="journal article" date="2019" name="Int. J. Syst. Evol. Microbiol.">
        <title>The Global Catalogue of Microorganisms (GCM) 10K type strain sequencing project: providing services to taxonomists for standard genome sequencing and annotation.</title>
        <authorList>
            <consortium name="The Broad Institute Genomics Platform"/>
            <consortium name="The Broad Institute Genome Sequencing Center for Infectious Disease"/>
            <person name="Wu L."/>
            <person name="Ma J."/>
        </authorList>
    </citation>
    <scope>NUCLEOTIDE SEQUENCE [LARGE SCALE GENOMIC DNA]</scope>
    <source>
        <strain evidence="2">KCTC 42585</strain>
    </source>
</reference>
<organism evidence="1 2">
    <name type="scientific">Salinimicrobium flavum</name>
    <dbReference type="NCBI Taxonomy" id="1737065"/>
    <lineage>
        <taxon>Bacteria</taxon>
        <taxon>Pseudomonadati</taxon>
        <taxon>Bacteroidota</taxon>
        <taxon>Flavobacteriia</taxon>
        <taxon>Flavobacteriales</taxon>
        <taxon>Flavobacteriaceae</taxon>
        <taxon>Salinimicrobium</taxon>
    </lineage>
</organism>
<gene>
    <name evidence="1" type="ORF">ACFSTG_11370</name>
</gene>
<proteinExistence type="predicted"/>
<dbReference type="Gene3D" id="1.10.390.10">
    <property type="entry name" value="Neutral Protease Domain 2"/>
    <property type="match status" value="1"/>
</dbReference>
<dbReference type="GO" id="GO:0008237">
    <property type="term" value="F:metallopeptidase activity"/>
    <property type="evidence" value="ECO:0007669"/>
    <property type="project" value="UniProtKB-KW"/>
</dbReference>